<gene>
    <name evidence="4" type="ORF">LSUB1_G008152</name>
</gene>
<accession>A0A8H8REE7</accession>
<keyword evidence="3" id="KW-0732">Signal</keyword>
<evidence type="ECO:0000313" key="5">
    <source>
        <dbReference type="Proteomes" id="UP000462212"/>
    </source>
</evidence>
<organism evidence="4 5">
    <name type="scientific">Lachnellula subtilissima</name>
    <dbReference type="NCBI Taxonomy" id="602034"/>
    <lineage>
        <taxon>Eukaryota</taxon>
        <taxon>Fungi</taxon>
        <taxon>Dikarya</taxon>
        <taxon>Ascomycota</taxon>
        <taxon>Pezizomycotina</taxon>
        <taxon>Leotiomycetes</taxon>
        <taxon>Helotiales</taxon>
        <taxon>Lachnaceae</taxon>
        <taxon>Lachnellula</taxon>
    </lineage>
</organism>
<evidence type="ECO:0000256" key="2">
    <source>
        <dbReference type="SAM" id="Phobius"/>
    </source>
</evidence>
<evidence type="ECO:0000256" key="1">
    <source>
        <dbReference type="SAM" id="MobiDB-lite"/>
    </source>
</evidence>
<feature type="signal peptide" evidence="3">
    <location>
        <begin position="1"/>
        <end position="30"/>
    </location>
</feature>
<dbReference type="OrthoDB" id="3549165at2759"/>
<feature type="transmembrane region" description="Helical" evidence="2">
    <location>
        <begin position="209"/>
        <end position="233"/>
    </location>
</feature>
<evidence type="ECO:0000256" key="3">
    <source>
        <dbReference type="SAM" id="SignalP"/>
    </source>
</evidence>
<keyword evidence="2" id="KW-0812">Transmembrane</keyword>
<evidence type="ECO:0000313" key="4">
    <source>
        <dbReference type="EMBL" id="TVY32603.1"/>
    </source>
</evidence>
<keyword evidence="5" id="KW-1185">Reference proteome</keyword>
<keyword evidence="2" id="KW-0472">Membrane</keyword>
<protein>
    <recommendedName>
        <fullName evidence="6">Mid2 domain-containing protein</fullName>
    </recommendedName>
</protein>
<name>A0A8H8REE7_9HELO</name>
<reference evidence="4 5" key="1">
    <citation type="submission" date="2018-05" db="EMBL/GenBank/DDBJ databases">
        <title>Genome sequencing and assembly of the regulated plant pathogen Lachnellula willkommii and related sister species for the development of diagnostic species identification markers.</title>
        <authorList>
            <person name="Giroux E."/>
            <person name="Bilodeau G."/>
        </authorList>
    </citation>
    <scope>NUCLEOTIDE SEQUENCE [LARGE SCALE GENOMIC DNA]</scope>
    <source>
        <strain evidence="4 5">CBS 197.66</strain>
    </source>
</reference>
<feature type="chain" id="PRO_5034198895" description="Mid2 domain-containing protein" evidence="3">
    <location>
        <begin position="31"/>
        <end position="291"/>
    </location>
</feature>
<comment type="caution">
    <text evidence="4">The sequence shown here is derived from an EMBL/GenBank/DDBJ whole genome shotgun (WGS) entry which is preliminary data.</text>
</comment>
<evidence type="ECO:0008006" key="6">
    <source>
        <dbReference type="Google" id="ProtNLM"/>
    </source>
</evidence>
<feature type="region of interest" description="Disordered" evidence="1">
    <location>
        <begin position="268"/>
        <end position="291"/>
    </location>
</feature>
<sequence length="291" mass="30514">MFPCSAMTTTSSRIPIILLLLSSYFTPTTCSANDSCFFPNGGLASSYTACSSTSAGSCCLAGDVCTSAGYCVSNTKGYTYRGACTDSDWGNPACPDYCLGNTNYGNRSPVKVIACNAADDDGTWCCAYDGNCCASETYAPVFGSMLAGEGTPSTRASSTSSAAFSLSQTASASPTSSSTAAVEGIIVNRSLATCQNGTSPTPNPNNKTAMIVGASVGIPLGLLALTCAILFIMERNRRKSMERDTTWDRLKTVPMTRRPARMSWARQQPLTPPRHAPIGAPVYVKQSESLD</sequence>
<dbReference type="AlphaFoldDB" id="A0A8H8REE7"/>
<dbReference type="EMBL" id="QGMJ01000984">
    <property type="protein sequence ID" value="TVY32603.1"/>
    <property type="molecule type" value="Genomic_DNA"/>
</dbReference>
<keyword evidence="2" id="KW-1133">Transmembrane helix</keyword>
<dbReference type="Proteomes" id="UP000462212">
    <property type="component" value="Unassembled WGS sequence"/>
</dbReference>
<proteinExistence type="predicted"/>